<dbReference type="InterPro" id="IPR050765">
    <property type="entry name" value="Riboflavin_Biosynth_HTPR"/>
</dbReference>
<dbReference type="EMBL" id="JBHLUB010000030">
    <property type="protein sequence ID" value="MFC0582461.1"/>
    <property type="molecule type" value="Genomic_DNA"/>
</dbReference>
<sequence length="268" mass="28497">MSGQEPRDTAVINPNSSAGLSEPVWESLRNGSVPELALPTSDGPLIEWYRPLVEAGERLVIAQLGQSMDGFIASRTGDACFVTGEEDRTHLHRLRAIVDAVVVGAQTVSADDCQLTVRAVSGENPTRVILDPKARVPETSNLLTDGAAPTLWIVTEEAEIPSTLADHVEVVRVASAAELTPAKILQILAERGLTRVLIEGGGVTVSDFVQAQVLDRLMVTSAPVLIGDGVPGLRFSGTDKLSEALSAPTRRMGFGQDVCTDFDFSATR</sequence>
<feature type="domain" description="Bacterial bifunctional deaminase-reductase C-terminal" evidence="4">
    <location>
        <begin position="59"/>
        <end position="231"/>
    </location>
</feature>
<comment type="pathway">
    <text evidence="1">Cofactor biosynthesis; riboflavin biosynthesis.</text>
</comment>
<dbReference type="InterPro" id="IPR002734">
    <property type="entry name" value="RibDG_C"/>
</dbReference>
<evidence type="ECO:0000259" key="4">
    <source>
        <dbReference type="Pfam" id="PF01872"/>
    </source>
</evidence>
<dbReference type="RefSeq" id="WP_377459635.1">
    <property type="nucleotide sequence ID" value="NZ_JBHLUB010000030.1"/>
</dbReference>
<keyword evidence="6" id="KW-1185">Reference proteome</keyword>
<evidence type="ECO:0000256" key="3">
    <source>
        <dbReference type="ARBA" id="ARBA00023002"/>
    </source>
</evidence>
<gene>
    <name evidence="5" type="ORF">ACFFFR_08715</name>
</gene>
<evidence type="ECO:0000313" key="6">
    <source>
        <dbReference type="Proteomes" id="UP001589862"/>
    </source>
</evidence>
<evidence type="ECO:0000313" key="5">
    <source>
        <dbReference type="EMBL" id="MFC0582461.1"/>
    </source>
</evidence>
<keyword evidence="2" id="KW-0521">NADP</keyword>
<evidence type="ECO:0000256" key="2">
    <source>
        <dbReference type="ARBA" id="ARBA00022857"/>
    </source>
</evidence>
<dbReference type="PANTHER" id="PTHR38011">
    <property type="entry name" value="DIHYDROFOLATE REDUCTASE FAMILY PROTEIN (AFU_ORTHOLOGUE AFUA_8G06820)"/>
    <property type="match status" value="1"/>
</dbReference>
<keyword evidence="3" id="KW-0560">Oxidoreductase</keyword>
<dbReference type="PANTHER" id="PTHR38011:SF7">
    <property type="entry name" value="2,5-DIAMINO-6-RIBOSYLAMINO-4(3H)-PYRIMIDINONE 5'-PHOSPHATE REDUCTASE"/>
    <property type="match status" value="1"/>
</dbReference>
<dbReference type="InterPro" id="IPR024072">
    <property type="entry name" value="DHFR-like_dom_sf"/>
</dbReference>
<dbReference type="SUPFAM" id="SSF53597">
    <property type="entry name" value="Dihydrofolate reductase-like"/>
    <property type="match status" value="1"/>
</dbReference>
<evidence type="ECO:0000256" key="1">
    <source>
        <dbReference type="ARBA" id="ARBA00005104"/>
    </source>
</evidence>
<dbReference type="Proteomes" id="UP001589862">
    <property type="component" value="Unassembled WGS sequence"/>
</dbReference>
<reference evidence="5 6" key="1">
    <citation type="submission" date="2024-09" db="EMBL/GenBank/DDBJ databases">
        <authorList>
            <person name="Sun Q."/>
            <person name="Mori K."/>
        </authorList>
    </citation>
    <scope>NUCLEOTIDE SEQUENCE [LARGE SCALE GENOMIC DNA]</scope>
    <source>
        <strain evidence="5 6">NCAIM B.02604</strain>
    </source>
</reference>
<name>A0ABV6PBH3_9MICC</name>
<dbReference type="Gene3D" id="3.40.430.10">
    <property type="entry name" value="Dihydrofolate Reductase, subunit A"/>
    <property type="match status" value="1"/>
</dbReference>
<accession>A0ABV6PBH3</accession>
<proteinExistence type="predicted"/>
<organism evidence="5 6">
    <name type="scientific">Micrococcoides hystricis</name>
    <dbReference type="NCBI Taxonomy" id="1572761"/>
    <lineage>
        <taxon>Bacteria</taxon>
        <taxon>Bacillati</taxon>
        <taxon>Actinomycetota</taxon>
        <taxon>Actinomycetes</taxon>
        <taxon>Micrococcales</taxon>
        <taxon>Micrococcaceae</taxon>
        <taxon>Micrococcoides</taxon>
    </lineage>
</organism>
<dbReference type="Pfam" id="PF01872">
    <property type="entry name" value="RibD_C"/>
    <property type="match status" value="1"/>
</dbReference>
<comment type="caution">
    <text evidence="5">The sequence shown here is derived from an EMBL/GenBank/DDBJ whole genome shotgun (WGS) entry which is preliminary data.</text>
</comment>
<protein>
    <submittedName>
        <fullName evidence="5">RibD family protein</fullName>
    </submittedName>
</protein>